<sequence length="544" mass="62728">MNSNETIDDITWQKLIQSVGEQFSDLTIKRGFQCYKQGGVRLTGIADTGHVAALVEEDDQHKVELDTHRLSASRCSCPDSGFCKHMIAVLLDYASQMGRSIHAIVNAHATAALKHPLPLQSSHSTGVDASGKGDTISALQAKASRIPDMSLAEWHGLFKLCITPLDFGSTNVQYARKAIEAIYALKPALPPALEQLFDLHAHLFLLIKLTKPVQHPVHAHTYLGYHTQVAADDLQEAMGYIFDQDIAIRSEPELWPRMLKTLAYLRRQMLTGPNSCSYLFVVYDQFWRKWLYPNLEDTTLCSEELHKLQSAEEELEETLSRLPWMLAQSRIHFLMGEDRQAWTWLQEAGKKFIIPHGFLLSFPKGLAAAEDWPRFAEWLVQTGPMLGSRKRGDLHEYMEYWEQAVRHLPESEDRMWETLAGMLPYSKEVYEDSLLTYGRWRQWMDIQLSTGKEPLEFRVSVLQPIEKHAPELLLPFYHQAVERYILLKNRQAYKAAVKLLKRLSKLYKKLKREERWEQYIAMFANRHSRLRALQEELQKGKLIS</sequence>
<keyword evidence="1" id="KW-0479">Metal-binding</keyword>
<dbReference type="GO" id="GO:0008270">
    <property type="term" value="F:zinc ion binding"/>
    <property type="evidence" value="ECO:0007669"/>
    <property type="project" value="UniProtKB-KW"/>
</dbReference>
<dbReference type="Proteomes" id="UP000682811">
    <property type="component" value="Unassembled WGS sequence"/>
</dbReference>
<keyword evidence="4" id="KW-1185">Reference proteome</keyword>
<organism evidence="3 4">
    <name type="scientific">Paenibacillus azoreducens</name>
    <dbReference type="NCBI Taxonomy" id="116718"/>
    <lineage>
        <taxon>Bacteria</taxon>
        <taxon>Bacillati</taxon>
        <taxon>Bacillota</taxon>
        <taxon>Bacilli</taxon>
        <taxon>Bacillales</taxon>
        <taxon>Paenibacillaceae</taxon>
        <taxon>Paenibacillus</taxon>
    </lineage>
</organism>
<evidence type="ECO:0000313" key="4">
    <source>
        <dbReference type="Proteomes" id="UP000682811"/>
    </source>
</evidence>
<gene>
    <name evidence="3" type="ORF">J34TS1_31530</name>
</gene>
<keyword evidence="1" id="KW-0863">Zinc-finger</keyword>
<evidence type="ECO:0000313" key="3">
    <source>
        <dbReference type="EMBL" id="GIO48388.1"/>
    </source>
</evidence>
<evidence type="ECO:0000256" key="1">
    <source>
        <dbReference type="PROSITE-ProRule" id="PRU00325"/>
    </source>
</evidence>
<dbReference type="Pfam" id="PF04434">
    <property type="entry name" value="SWIM"/>
    <property type="match status" value="1"/>
</dbReference>
<dbReference type="PROSITE" id="PS50966">
    <property type="entry name" value="ZF_SWIM"/>
    <property type="match status" value="1"/>
</dbReference>
<name>A0A920CTF0_9BACL</name>
<reference evidence="3 4" key="1">
    <citation type="submission" date="2021-03" db="EMBL/GenBank/DDBJ databases">
        <title>Antimicrobial resistance genes in bacteria isolated from Japanese honey, and their potential for conferring macrolide and lincosamide resistance in the American foulbrood pathogen Paenibacillus larvae.</title>
        <authorList>
            <person name="Okamoto M."/>
            <person name="Kumagai M."/>
            <person name="Kanamori H."/>
            <person name="Takamatsu D."/>
        </authorList>
    </citation>
    <scope>NUCLEOTIDE SEQUENCE [LARGE SCALE GENOMIC DNA]</scope>
    <source>
        <strain evidence="3 4">J34TS1</strain>
    </source>
</reference>
<dbReference type="EMBL" id="BORT01000013">
    <property type="protein sequence ID" value="GIO48388.1"/>
    <property type="molecule type" value="Genomic_DNA"/>
</dbReference>
<keyword evidence="1" id="KW-0862">Zinc</keyword>
<comment type="caution">
    <text evidence="3">The sequence shown here is derived from an EMBL/GenBank/DDBJ whole genome shotgun (WGS) entry which is preliminary data.</text>
</comment>
<protein>
    <recommendedName>
        <fullName evidence="2">SWIM-type domain-containing protein</fullName>
    </recommendedName>
</protein>
<evidence type="ECO:0000259" key="2">
    <source>
        <dbReference type="PROSITE" id="PS50966"/>
    </source>
</evidence>
<dbReference type="AlphaFoldDB" id="A0A920CTF0"/>
<feature type="domain" description="SWIM-type" evidence="2">
    <location>
        <begin position="61"/>
        <end position="94"/>
    </location>
</feature>
<proteinExistence type="predicted"/>
<dbReference type="InterPro" id="IPR007527">
    <property type="entry name" value="Znf_SWIM"/>
</dbReference>
<accession>A0A920CTF0</accession>
<dbReference type="RefSeq" id="WP_212979052.1">
    <property type="nucleotide sequence ID" value="NZ_AP025343.1"/>
</dbReference>